<name>A0ACC2KJ76_PERAE</name>
<protein>
    <submittedName>
        <fullName evidence="1">Uncharacterized protein</fullName>
    </submittedName>
</protein>
<keyword evidence="2" id="KW-1185">Reference proteome</keyword>
<gene>
    <name evidence="1" type="ORF">MRB53_029720</name>
</gene>
<dbReference type="EMBL" id="CM056817">
    <property type="protein sequence ID" value="KAJ8621191.1"/>
    <property type="molecule type" value="Genomic_DNA"/>
</dbReference>
<dbReference type="Proteomes" id="UP001234297">
    <property type="component" value="Chromosome 9"/>
</dbReference>
<comment type="caution">
    <text evidence="1">The sequence shown here is derived from an EMBL/GenBank/DDBJ whole genome shotgun (WGS) entry which is preliminary data.</text>
</comment>
<evidence type="ECO:0000313" key="1">
    <source>
        <dbReference type="EMBL" id="KAJ8621191.1"/>
    </source>
</evidence>
<reference evidence="1 2" key="1">
    <citation type="journal article" date="2022" name="Hortic Res">
        <title>A haplotype resolved chromosomal level avocado genome allows analysis of novel avocado genes.</title>
        <authorList>
            <person name="Nath O."/>
            <person name="Fletcher S.J."/>
            <person name="Hayward A."/>
            <person name="Shaw L.M."/>
            <person name="Masouleh A.K."/>
            <person name="Furtado A."/>
            <person name="Henry R.J."/>
            <person name="Mitter N."/>
        </authorList>
    </citation>
    <scope>NUCLEOTIDE SEQUENCE [LARGE SCALE GENOMIC DNA]</scope>
    <source>
        <strain evidence="2">cv. Hass</strain>
    </source>
</reference>
<sequence>MERWEDALDVDDSDLPALLRPSATLLPCSNRPNPNPNPSPCEVQTQTLNLCSQSQDSQTLPNSNPNPSSGSSDRTGRLIPGPAGSIQAAMLRQNAQSGNSSRISDDGILRNEFPDGDFNGNPWLCALDFLGLEAGSRLQHTIESTRNMERVPQIVGIIKSCTSNGLGDLVVTLKDPTGTIGASIHHKVLAENMYGMDISVDSVVILKQAVAFSPTRSSRYLNVTPSNVVKIISKNSGPPPKRSFSASKVSCPVLEEHMETRPAMAEVTSFRKGADEVANGSVWRDPGNGEGTPAGRRPEDAAGGSNFSSTILRKASVVKEPFLHETCGRNGVKKLIPKVSVADWTDEQLLELFPEDE</sequence>
<accession>A0ACC2KJ76</accession>
<proteinExistence type="predicted"/>
<evidence type="ECO:0000313" key="2">
    <source>
        <dbReference type="Proteomes" id="UP001234297"/>
    </source>
</evidence>
<organism evidence="1 2">
    <name type="scientific">Persea americana</name>
    <name type="common">Avocado</name>
    <dbReference type="NCBI Taxonomy" id="3435"/>
    <lineage>
        <taxon>Eukaryota</taxon>
        <taxon>Viridiplantae</taxon>
        <taxon>Streptophyta</taxon>
        <taxon>Embryophyta</taxon>
        <taxon>Tracheophyta</taxon>
        <taxon>Spermatophyta</taxon>
        <taxon>Magnoliopsida</taxon>
        <taxon>Magnoliidae</taxon>
        <taxon>Laurales</taxon>
        <taxon>Lauraceae</taxon>
        <taxon>Persea</taxon>
    </lineage>
</organism>